<feature type="transmembrane region" description="Helical" evidence="1">
    <location>
        <begin position="162"/>
        <end position="183"/>
    </location>
</feature>
<comment type="caution">
    <text evidence="2">The sequence shown here is derived from an EMBL/GenBank/DDBJ whole genome shotgun (WGS) entry which is preliminary data.</text>
</comment>
<accession>A0ABQ4IH14</accession>
<evidence type="ECO:0000313" key="2">
    <source>
        <dbReference type="EMBL" id="GIJ17120.1"/>
    </source>
</evidence>
<keyword evidence="3" id="KW-1185">Reference proteome</keyword>
<name>A0ABQ4IH14_9ACTN</name>
<feature type="transmembrane region" description="Helical" evidence="1">
    <location>
        <begin position="108"/>
        <end position="134"/>
    </location>
</feature>
<keyword evidence="1" id="KW-0812">Transmembrane</keyword>
<evidence type="ECO:0000313" key="3">
    <source>
        <dbReference type="Proteomes" id="UP000647860"/>
    </source>
</evidence>
<dbReference type="Proteomes" id="UP000647860">
    <property type="component" value="Unassembled WGS sequence"/>
</dbReference>
<protein>
    <submittedName>
        <fullName evidence="2">Uncharacterized protein</fullName>
    </submittedName>
</protein>
<keyword evidence="1" id="KW-1133">Transmembrane helix</keyword>
<reference evidence="2 3" key="1">
    <citation type="submission" date="2021-01" db="EMBL/GenBank/DDBJ databases">
        <title>Whole genome shotgun sequence of Verrucosispora gifhornensis NBRC 16317.</title>
        <authorList>
            <person name="Komaki H."/>
            <person name="Tamura T."/>
        </authorList>
    </citation>
    <scope>NUCLEOTIDE SEQUENCE [LARGE SCALE GENOMIC DNA]</scope>
    <source>
        <strain evidence="2 3">NBRC 16317</strain>
    </source>
</reference>
<feature type="transmembrane region" description="Helical" evidence="1">
    <location>
        <begin position="12"/>
        <end position="37"/>
    </location>
</feature>
<feature type="transmembrane region" description="Helical" evidence="1">
    <location>
        <begin position="49"/>
        <end position="69"/>
    </location>
</feature>
<dbReference type="EMBL" id="BOPA01000026">
    <property type="protein sequence ID" value="GIJ17120.1"/>
    <property type="molecule type" value="Genomic_DNA"/>
</dbReference>
<proteinExistence type="predicted"/>
<gene>
    <name evidence="2" type="ORF">Vgi01_38040</name>
</gene>
<evidence type="ECO:0000256" key="1">
    <source>
        <dbReference type="SAM" id="Phobius"/>
    </source>
</evidence>
<sequence>MLSSPVWRGLPALYFCLGLVTGGVVIAAALLLVGSLLRAPLPPPVRIGIVLVAALVVTLREFGVLRFALPENKRLVPESVFRLGRFAGPFQFGLEMGTGVRTYLPSGLAYLTAVVLLLFATPLTAVAAGVGFGLGRSLMTTSALHFDDSGGWNLEWDHLSTAITRVLLVAYLAALAVLVSSLLPA</sequence>
<organism evidence="2 3">
    <name type="scientific">Micromonospora gifhornensis</name>
    <dbReference type="NCBI Taxonomy" id="84594"/>
    <lineage>
        <taxon>Bacteria</taxon>
        <taxon>Bacillati</taxon>
        <taxon>Actinomycetota</taxon>
        <taxon>Actinomycetes</taxon>
        <taxon>Micromonosporales</taxon>
        <taxon>Micromonosporaceae</taxon>
        <taxon>Micromonospora</taxon>
    </lineage>
</organism>
<dbReference type="RefSeq" id="WP_204291893.1">
    <property type="nucleotide sequence ID" value="NZ_BAAAGZ010000032.1"/>
</dbReference>
<keyword evidence="1" id="KW-0472">Membrane</keyword>